<evidence type="ECO:0000313" key="8">
    <source>
        <dbReference type="Proteomes" id="UP000503399"/>
    </source>
</evidence>
<dbReference type="EMBL" id="LR778114">
    <property type="protein sequence ID" value="CAB1128106.1"/>
    <property type="molecule type" value="Genomic_DNA"/>
</dbReference>
<evidence type="ECO:0000256" key="6">
    <source>
        <dbReference type="SAM" id="Phobius"/>
    </source>
</evidence>
<keyword evidence="4 6" id="KW-1133">Transmembrane helix</keyword>
<keyword evidence="5 6" id="KW-0472">Membrane</keyword>
<proteinExistence type="predicted"/>
<dbReference type="GO" id="GO:0005886">
    <property type="term" value="C:plasma membrane"/>
    <property type="evidence" value="ECO:0007669"/>
    <property type="project" value="UniProtKB-SubCell"/>
</dbReference>
<evidence type="ECO:0008006" key="9">
    <source>
        <dbReference type="Google" id="ProtNLM"/>
    </source>
</evidence>
<dbReference type="Proteomes" id="UP000503399">
    <property type="component" value="Chromosome"/>
</dbReference>
<accession>A0A6F8ZDL9</accession>
<organism evidence="7 8">
    <name type="scientific">Candidatus Hydrogenisulfobacillus filiaventi</name>
    <dbReference type="NCBI Taxonomy" id="2707344"/>
    <lineage>
        <taxon>Bacteria</taxon>
        <taxon>Bacillati</taxon>
        <taxon>Bacillota</taxon>
        <taxon>Clostridia</taxon>
        <taxon>Eubacteriales</taxon>
        <taxon>Clostridiales Family XVII. Incertae Sedis</taxon>
        <taxon>Candidatus Hydrogenisulfobacillus</taxon>
    </lineage>
</organism>
<feature type="transmembrane region" description="Helical" evidence="6">
    <location>
        <begin position="128"/>
        <end position="146"/>
    </location>
</feature>
<protein>
    <recommendedName>
        <fullName evidence="9">Cytochrome c oxidase assembly protein</fullName>
    </recommendedName>
</protein>
<name>A0A6F8ZDL9_9FIRM</name>
<dbReference type="Pfam" id="PF09678">
    <property type="entry name" value="Caa3_CtaG"/>
    <property type="match status" value="1"/>
</dbReference>
<sequence length="267" mass="29340">MDAAALTTVPLAELWRPAVFLAAVFLEGLYLLLVVGPWNEAFPEARPVPLVRMLAFTLGLGAFYLACGSPLAYVADHDLFTAHIVQHMLLTAVMPPLLWLGTPGWLLRPLYRRPAGRRLLRFLARADVAFFSFNGLSALLLMPAVYDRVLASGPLQGISNLALVVTALIFWLPVLNPLPELPPLTPGKRLLYLFFAADAVTSMVGFLFVDPPLYRPYFGHTTAFGLTPLADQQLGATLLLALMVLVYGTAFFATFLRYQGGMAAWYE</sequence>
<feature type="transmembrane region" description="Helical" evidence="6">
    <location>
        <begin position="158"/>
        <end position="178"/>
    </location>
</feature>
<dbReference type="KEGG" id="hfv:R50_0600"/>
<dbReference type="AlphaFoldDB" id="A0A6F8ZDL9"/>
<feature type="transmembrane region" description="Helical" evidence="6">
    <location>
        <begin position="84"/>
        <end position="107"/>
    </location>
</feature>
<evidence type="ECO:0000313" key="7">
    <source>
        <dbReference type="EMBL" id="CAB1128106.1"/>
    </source>
</evidence>
<evidence type="ECO:0000256" key="3">
    <source>
        <dbReference type="ARBA" id="ARBA00022692"/>
    </source>
</evidence>
<feature type="transmembrane region" description="Helical" evidence="6">
    <location>
        <begin position="18"/>
        <end position="38"/>
    </location>
</feature>
<comment type="subcellular location">
    <subcellularLocation>
        <location evidence="1">Cell membrane</location>
        <topology evidence="1">Multi-pass membrane protein</topology>
    </subcellularLocation>
</comment>
<keyword evidence="2" id="KW-1003">Cell membrane</keyword>
<reference evidence="7 8" key="1">
    <citation type="submission" date="2020-02" db="EMBL/GenBank/DDBJ databases">
        <authorList>
            <person name="Hogendoorn C."/>
        </authorList>
    </citation>
    <scope>NUCLEOTIDE SEQUENCE [LARGE SCALE GENOMIC DNA]</scope>
    <source>
        <strain evidence="7">R501</strain>
    </source>
</reference>
<feature type="transmembrane region" description="Helical" evidence="6">
    <location>
        <begin position="190"/>
        <end position="209"/>
    </location>
</feature>
<keyword evidence="8" id="KW-1185">Reference proteome</keyword>
<feature type="transmembrane region" description="Helical" evidence="6">
    <location>
        <begin position="50"/>
        <end position="72"/>
    </location>
</feature>
<evidence type="ECO:0000256" key="2">
    <source>
        <dbReference type="ARBA" id="ARBA00022475"/>
    </source>
</evidence>
<feature type="transmembrane region" description="Helical" evidence="6">
    <location>
        <begin position="234"/>
        <end position="256"/>
    </location>
</feature>
<evidence type="ECO:0000256" key="1">
    <source>
        <dbReference type="ARBA" id="ARBA00004651"/>
    </source>
</evidence>
<gene>
    <name evidence="7" type="ORF">R50_0600</name>
</gene>
<evidence type="ECO:0000256" key="5">
    <source>
        <dbReference type="ARBA" id="ARBA00023136"/>
    </source>
</evidence>
<keyword evidence="3 6" id="KW-0812">Transmembrane</keyword>
<evidence type="ECO:0000256" key="4">
    <source>
        <dbReference type="ARBA" id="ARBA00022989"/>
    </source>
</evidence>
<dbReference type="InterPro" id="IPR019108">
    <property type="entry name" value="Caa3_assmbl_CtaG-rel"/>
</dbReference>